<keyword evidence="2 4" id="KW-0863">Zinc-finger</keyword>
<protein>
    <recommendedName>
        <fullName evidence="6">PHD-type domain-containing protein</fullName>
    </recommendedName>
</protein>
<dbReference type="EMBL" id="CAWUPB010001168">
    <property type="protein sequence ID" value="CAK7345728.1"/>
    <property type="molecule type" value="Genomic_DNA"/>
</dbReference>
<dbReference type="InterPro" id="IPR019786">
    <property type="entry name" value="Zinc_finger_PHD-type_CS"/>
</dbReference>
<evidence type="ECO:0000256" key="4">
    <source>
        <dbReference type="PROSITE-ProRule" id="PRU00146"/>
    </source>
</evidence>
<dbReference type="Proteomes" id="UP001314170">
    <property type="component" value="Unassembled WGS sequence"/>
</dbReference>
<dbReference type="InterPro" id="IPR011011">
    <property type="entry name" value="Znf_FYVE_PHD"/>
</dbReference>
<feature type="domain" description="PHD-type" evidence="6">
    <location>
        <begin position="664"/>
        <end position="714"/>
    </location>
</feature>
<evidence type="ECO:0000256" key="3">
    <source>
        <dbReference type="ARBA" id="ARBA00022833"/>
    </source>
</evidence>
<dbReference type="GO" id="GO:0000228">
    <property type="term" value="C:nuclear chromosome"/>
    <property type="evidence" value="ECO:0007669"/>
    <property type="project" value="TreeGrafter"/>
</dbReference>
<organism evidence="7 8">
    <name type="scientific">Dovyalis caffra</name>
    <dbReference type="NCBI Taxonomy" id="77055"/>
    <lineage>
        <taxon>Eukaryota</taxon>
        <taxon>Viridiplantae</taxon>
        <taxon>Streptophyta</taxon>
        <taxon>Embryophyta</taxon>
        <taxon>Tracheophyta</taxon>
        <taxon>Spermatophyta</taxon>
        <taxon>Magnoliopsida</taxon>
        <taxon>eudicotyledons</taxon>
        <taxon>Gunneridae</taxon>
        <taxon>Pentapetalae</taxon>
        <taxon>rosids</taxon>
        <taxon>fabids</taxon>
        <taxon>Malpighiales</taxon>
        <taxon>Salicaceae</taxon>
        <taxon>Flacourtieae</taxon>
        <taxon>Dovyalis</taxon>
    </lineage>
</organism>
<evidence type="ECO:0000256" key="5">
    <source>
        <dbReference type="SAM" id="MobiDB-lite"/>
    </source>
</evidence>
<dbReference type="InterPro" id="IPR013083">
    <property type="entry name" value="Znf_RING/FYVE/PHD"/>
</dbReference>
<dbReference type="GO" id="GO:0031445">
    <property type="term" value="P:regulation of heterochromatin formation"/>
    <property type="evidence" value="ECO:0007669"/>
    <property type="project" value="TreeGrafter"/>
</dbReference>
<evidence type="ECO:0000256" key="2">
    <source>
        <dbReference type="ARBA" id="ARBA00022771"/>
    </source>
</evidence>
<evidence type="ECO:0000256" key="1">
    <source>
        <dbReference type="ARBA" id="ARBA00022723"/>
    </source>
</evidence>
<feature type="region of interest" description="Disordered" evidence="5">
    <location>
        <begin position="521"/>
        <end position="555"/>
    </location>
</feature>
<keyword evidence="8" id="KW-1185">Reference proteome</keyword>
<evidence type="ECO:0000259" key="6">
    <source>
        <dbReference type="PROSITE" id="PS50016"/>
    </source>
</evidence>
<dbReference type="GO" id="GO:0006355">
    <property type="term" value="P:regulation of DNA-templated transcription"/>
    <property type="evidence" value="ECO:0007669"/>
    <property type="project" value="TreeGrafter"/>
</dbReference>
<accession>A0AAV1S665</accession>
<dbReference type="SUPFAM" id="SSF57903">
    <property type="entry name" value="FYVE/PHD zinc finger"/>
    <property type="match status" value="1"/>
</dbReference>
<dbReference type="PANTHER" id="PTHR46510:SF1">
    <property type="entry name" value="BROMODOMAIN ADJACENT TO ZINC FINGER DOMAIN PROTEIN 1A"/>
    <property type="match status" value="1"/>
</dbReference>
<proteinExistence type="predicted"/>
<dbReference type="PROSITE" id="PS01359">
    <property type="entry name" value="ZF_PHD_1"/>
    <property type="match status" value="1"/>
</dbReference>
<dbReference type="InterPro" id="IPR047171">
    <property type="entry name" value="BAZ1A"/>
</dbReference>
<dbReference type="InterPro" id="IPR019787">
    <property type="entry name" value="Znf_PHD-finger"/>
</dbReference>
<dbReference type="GO" id="GO:0045740">
    <property type="term" value="P:positive regulation of DNA replication"/>
    <property type="evidence" value="ECO:0007669"/>
    <property type="project" value="TreeGrafter"/>
</dbReference>
<gene>
    <name evidence="7" type="ORF">DCAF_LOCUS18387</name>
</gene>
<evidence type="ECO:0000313" key="8">
    <source>
        <dbReference type="Proteomes" id="UP001314170"/>
    </source>
</evidence>
<dbReference type="InterPro" id="IPR001965">
    <property type="entry name" value="Znf_PHD"/>
</dbReference>
<dbReference type="GO" id="GO:0003677">
    <property type="term" value="F:DNA binding"/>
    <property type="evidence" value="ECO:0007669"/>
    <property type="project" value="TreeGrafter"/>
</dbReference>
<reference evidence="7 8" key="1">
    <citation type="submission" date="2024-01" db="EMBL/GenBank/DDBJ databases">
        <authorList>
            <person name="Waweru B."/>
        </authorList>
    </citation>
    <scope>NUCLEOTIDE SEQUENCE [LARGE SCALE GENOMIC DNA]</scope>
</reference>
<dbReference type="GO" id="GO:0008623">
    <property type="term" value="C:CHRAC"/>
    <property type="evidence" value="ECO:0007669"/>
    <property type="project" value="TreeGrafter"/>
</dbReference>
<keyword evidence="1" id="KW-0479">Metal-binding</keyword>
<dbReference type="PROSITE" id="PS50016">
    <property type="entry name" value="ZF_PHD_2"/>
    <property type="match status" value="1"/>
</dbReference>
<name>A0AAV1S665_9ROSI</name>
<comment type="caution">
    <text evidence="7">The sequence shown here is derived from an EMBL/GenBank/DDBJ whole genome shotgun (WGS) entry which is preliminary data.</text>
</comment>
<dbReference type="GO" id="GO:0008270">
    <property type="term" value="F:zinc ion binding"/>
    <property type="evidence" value="ECO:0007669"/>
    <property type="project" value="UniProtKB-KW"/>
</dbReference>
<evidence type="ECO:0000313" key="7">
    <source>
        <dbReference type="EMBL" id="CAK7345728.1"/>
    </source>
</evidence>
<dbReference type="Gene3D" id="3.30.40.10">
    <property type="entry name" value="Zinc/RING finger domain, C3HC4 (zinc finger)"/>
    <property type="match status" value="1"/>
</dbReference>
<dbReference type="Pfam" id="PF00628">
    <property type="entry name" value="PHD"/>
    <property type="match status" value="1"/>
</dbReference>
<keyword evidence="3" id="KW-0862">Zinc</keyword>
<dbReference type="AlphaFoldDB" id="A0AAV1S665"/>
<dbReference type="SMART" id="SM00249">
    <property type="entry name" value="PHD"/>
    <property type="match status" value="1"/>
</dbReference>
<dbReference type="PANTHER" id="PTHR46510">
    <property type="entry name" value="BROMODOMAIN ADJACENT TO ZINC FINGER DOMAIN PROTEIN 1A"/>
    <property type="match status" value="1"/>
</dbReference>
<sequence>MLIQSSLPNSVEPTPFDVSDHRKQNLFCDWMPGTEIWQMPPKCHEHCHNCCKEAASITKEKGSNNYSCPLSFARSPHPPTISKMSESSAPNSVYSRRKLQENTSDSLTAITKKSGEDCLYVISSDGPSVPVKEHYVVSEAEHETEVVRVPLRPPIVCNGAEYSRLSSFETSTQLKTVSSVSESAAPNFFNGGTKLRHNSVSFLSAMAKRSGEDSLSLTSSDGPSAAWKDQHLISMHEHGDAPMPHPPVYNRADSPCPLSLERTSYLPTASTMSDSSSRNFVYSRKKLRGNSATFLSAQVPAMAKRRGQDCLSVISSDDPSAACKEQGLISQLEHGAALMPPPTVYNRDDSPWQLSLQRSPQLPTASRMSEISARNFVYSRRKLQGNSVSFLSAQVPGITKRSCEDCVSIISSDGPSATCKEQPLISQHEHGAALMPPPTAYNRDDSPWKFSLQRCPQLPTASRMSEISARNFVYSRRKRQGNSVSFLSAQVPGITKRSGEDCVSIISSDGPSLAVEEARVVSQDQHESGTGGALPRPPLVSNGKPHVSKSESSSGCSLVEDLISDEASKRSRPKIIEVDSINDSCSSSKSNMELVSASTKSEGDDNGECSSSSVMAVEVEGEDRSEKEQCISIIGRQGAFEGVWPGRTRASAKRIGDGSVSSSSWSCKKCFRKESPVKMLICDNCEDPFHVSCCNPRVKRIPNGEWLCCSCLKKKRIIPKEKISRKPLNIIGDMGRCRDASSTGESNRIALMLRDTEPYTGGVRVGKGFQVEVPDWSGPIIKYVILLILLILNL</sequence>
<dbReference type="GO" id="GO:0006338">
    <property type="term" value="P:chromatin remodeling"/>
    <property type="evidence" value="ECO:0007669"/>
    <property type="project" value="InterPro"/>
</dbReference>